<accession>A0A451B4T8</accession>
<protein>
    <submittedName>
        <fullName evidence="1">Uncharacterized protein</fullName>
    </submittedName>
</protein>
<gene>
    <name evidence="1" type="ORF">BECKTUN1418E_GA0071001_16521</name>
</gene>
<sequence length="66" mass="7016">MSDDNKGSFFVGWASLRVPISGLQTGSEMGTAQSAFAHPTVTEARVTGRVPVAPYCGRADYLPRSL</sequence>
<evidence type="ECO:0000313" key="1">
    <source>
        <dbReference type="EMBL" id="VFK73299.1"/>
    </source>
</evidence>
<name>A0A451B4T8_9GAMM</name>
<dbReference type="AlphaFoldDB" id="A0A451B4T8"/>
<dbReference type="EMBL" id="CAADFV010000649">
    <property type="protein sequence ID" value="VFK73299.1"/>
    <property type="molecule type" value="Genomic_DNA"/>
</dbReference>
<proteinExistence type="predicted"/>
<reference evidence="1" key="1">
    <citation type="submission" date="2019-02" db="EMBL/GenBank/DDBJ databases">
        <authorList>
            <person name="Gruber-Vodicka R. H."/>
            <person name="Seah K. B. B."/>
        </authorList>
    </citation>
    <scope>NUCLEOTIDE SEQUENCE</scope>
    <source>
        <strain evidence="1">BECK_BY2</strain>
    </source>
</reference>
<organism evidence="1">
    <name type="scientific">Candidatus Kentrum sp. TUN</name>
    <dbReference type="NCBI Taxonomy" id="2126343"/>
    <lineage>
        <taxon>Bacteria</taxon>
        <taxon>Pseudomonadati</taxon>
        <taxon>Pseudomonadota</taxon>
        <taxon>Gammaproteobacteria</taxon>
        <taxon>Candidatus Kentrum</taxon>
    </lineage>
</organism>